<dbReference type="NCBIfam" id="TIGR03534">
    <property type="entry name" value="RF_mod_PrmC"/>
    <property type="match status" value="1"/>
</dbReference>
<keyword evidence="2 5" id="KW-0808">Transferase</keyword>
<protein>
    <recommendedName>
        <fullName evidence="5">Release factor glutamine methyltransferase</fullName>
        <shortName evidence="5">RF MTase</shortName>
        <ecNumber evidence="5">2.1.1.297</ecNumber>
    </recommendedName>
    <alternativeName>
        <fullName evidence="5">N5-glutamine methyltransferase PrmC</fullName>
    </alternativeName>
    <alternativeName>
        <fullName evidence="5">Protein-(glutamine-N5) MTase PrmC</fullName>
    </alternativeName>
    <alternativeName>
        <fullName evidence="5">Protein-glutamine N-methyltransferase PrmC</fullName>
    </alternativeName>
</protein>
<dbReference type="PROSITE" id="PS00092">
    <property type="entry name" value="N6_MTASE"/>
    <property type="match status" value="1"/>
</dbReference>
<dbReference type="InterPro" id="IPR040758">
    <property type="entry name" value="PrmC_N"/>
</dbReference>
<dbReference type="Pfam" id="PF17827">
    <property type="entry name" value="PrmC_N"/>
    <property type="match status" value="1"/>
</dbReference>
<comment type="caution">
    <text evidence="5">Lacks conserved residue(s) required for the propagation of feature annotation.</text>
</comment>
<sequence>MTRPTLSIREACLRASSLLAERGVEDSRQAAEWLLLHLLRSDRTRLFLHWEEPFPAELAPLWEEAVRRRAQGEPVQYITGEQEFYGLAFRVNPSVLIPRPETELLVEAVIRIGRELWPEPGDSPLLLDIGTGSGAIPVSIAVQCPGWRICAVDISPAALDTARSNAADNGVAERITFLPGDLLLPAAEAGVDADILVSNPPYIPSSDIPGLQREVRDHEPVLALDGGEDGLSFYRRIIGQMELLPHIPQCVGFEVGFGQADAVVQLLRETGRWEEIRVIKDLAGIQRHVLAVRR</sequence>
<feature type="binding site" evidence="5">
    <location>
        <begin position="199"/>
        <end position="202"/>
    </location>
    <ligand>
        <name>substrate</name>
    </ligand>
</feature>
<dbReference type="GO" id="GO:0032259">
    <property type="term" value="P:methylation"/>
    <property type="evidence" value="ECO:0007669"/>
    <property type="project" value="UniProtKB-KW"/>
</dbReference>
<reference evidence="8" key="1">
    <citation type="submission" date="2023-12" db="EMBL/GenBank/DDBJ databases">
        <title>Fervidustalea candida gen. nov., sp. nov., a novel member of the family Paenibacillaceae isolated from a geothermal area.</title>
        <authorList>
            <person name="Li W.-J."/>
            <person name="Jiao J.-Y."/>
            <person name="Chen Y."/>
        </authorList>
    </citation>
    <scope>NUCLEOTIDE SEQUENCE</scope>
    <source>
        <strain evidence="8">SYSU GA230002</strain>
    </source>
</reference>
<dbReference type="GO" id="GO:0102559">
    <property type="term" value="F:peptide chain release factor N(5)-glutamine methyltransferase activity"/>
    <property type="evidence" value="ECO:0007669"/>
    <property type="project" value="UniProtKB-EC"/>
</dbReference>
<dbReference type="Gene3D" id="3.40.50.150">
    <property type="entry name" value="Vaccinia Virus protein VP39"/>
    <property type="match status" value="1"/>
</dbReference>
<dbReference type="InterPro" id="IPR029063">
    <property type="entry name" value="SAM-dependent_MTases_sf"/>
</dbReference>
<dbReference type="EMBL" id="JAYJLD010000018">
    <property type="protein sequence ID" value="MEB3102533.1"/>
    <property type="molecule type" value="Genomic_DNA"/>
</dbReference>
<evidence type="ECO:0000313" key="9">
    <source>
        <dbReference type="Proteomes" id="UP001310386"/>
    </source>
</evidence>
<evidence type="ECO:0000256" key="4">
    <source>
        <dbReference type="ARBA" id="ARBA00048391"/>
    </source>
</evidence>
<feature type="binding site" evidence="5">
    <location>
        <position position="199"/>
    </location>
    <ligand>
        <name>S-adenosyl-L-methionine</name>
        <dbReference type="ChEBI" id="CHEBI:59789"/>
    </ligand>
</feature>
<proteinExistence type="inferred from homology"/>
<feature type="domain" description="Methyltransferase small" evidence="6">
    <location>
        <begin position="126"/>
        <end position="202"/>
    </location>
</feature>
<keyword evidence="1 5" id="KW-0489">Methyltransferase</keyword>
<dbReference type="RefSeq" id="WP_371754656.1">
    <property type="nucleotide sequence ID" value="NZ_JAYJLD010000018.1"/>
</dbReference>
<name>A0ABU5ZJ68_9BACL</name>
<keyword evidence="9" id="KW-1185">Reference proteome</keyword>
<dbReference type="Proteomes" id="UP001310386">
    <property type="component" value="Unassembled WGS sequence"/>
</dbReference>
<dbReference type="InterPro" id="IPR007848">
    <property type="entry name" value="Small_mtfrase_dom"/>
</dbReference>
<feature type="binding site" evidence="5">
    <location>
        <begin position="130"/>
        <end position="134"/>
    </location>
    <ligand>
        <name>S-adenosyl-L-methionine</name>
        <dbReference type="ChEBI" id="CHEBI:59789"/>
    </ligand>
</feature>
<comment type="caution">
    <text evidence="8">The sequence shown here is derived from an EMBL/GenBank/DDBJ whole genome shotgun (WGS) entry which is preliminary data.</text>
</comment>
<dbReference type="Pfam" id="PF05175">
    <property type="entry name" value="MTS"/>
    <property type="match status" value="1"/>
</dbReference>
<dbReference type="InterPro" id="IPR050320">
    <property type="entry name" value="N5-glutamine_MTase"/>
</dbReference>
<dbReference type="NCBIfam" id="TIGR00536">
    <property type="entry name" value="hemK_fam"/>
    <property type="match status" value="1"/>
</dbReference>
<dbReference type="InterPro" id="IPR019874">
    <property type="entry name" value="RF_methyltr_PrmC"/>
</dbReference>
<dbReference type="PANTHER" id="PTHR18895:SF74">
    <property type="entry name" value="MTRF1L RELEASE FACTOR GLUTAMINE METHYLTRANSFERASE"/>
    <property type="match status" value="1"/>
</dbReference>
<dbReference type="HAMAP" id="MF_02126">
    <property type="entry name" value="RF_methyltr_PrmC"/>
    <property type="match status" value="1"/>
</dbReference>
<accession>A0ABU5ZJ68</accession>
<comment type="catalytic activity">
    <reaction evidence="4 5">
        <text>L-glutaminyl-[peptide chain release factor] + S-adenosyl-L-methionine = N(5)-methyl-L-glutaminyl-[peptide chain release factor] + S-adenosyl-L-homocysteine + H(+)</text>
        <dbReference type="Rhea" id="RHEA:42896"/>
        <dbReference type="Rhea" id="RHEA-COMP:10271"/>
        <dbReference type="Rhea" id="RHEA-COMP:10272"/>
        <dbReference type="ChEBI" id="CHEBI:15378"/>
        <dbReference type="ChEBI" id="CHEBI:30011"/>
        <dbReference type="ChEBI" id="CHEBI:57856"/>
        <dbReference type="ChEBI" id="CHEBI:59789"/>
        <dbReference type="ChEBI" id="CHEBI:61891"/>
        <dbReference type="EC" id="2.1.1.297"/>
    </reaction>
</comment>
<dbReference type="SUPFAM" id="SSF53335">
    <property type="entry name" value="S-adenosyl-L-methionine-dependent methyltransferases"/>
    <property type="match status" value="1"/>
</dbReference>
<comment type="similarity">
    <text evidence="5">Belongs to the protein N5-glutamine methyltransferase family. PrmC subfamily.</text>
</comment>
<evidence type="ECO:0000256" key="5">
    <source>
        <dbReference type="HAMAP-Rule" id="MF_02126"/>
    </source>
</evidence>
<dbReference type="InterPro" id="IPR004556">
    <property type="entry name" value="HemK-like"/>
</dbReference>
<organism evidence="8 9">
    <name type="scientific">Ferviditalea candida</name>
    <dbReference type="NCBI Taxonomy" id="3108399"/>
    <lineage>
        <taxon>Bacteria</taxon>
        <taxon>Bacillati</taxon>
        <taxon>Bacillota</taxon>
        <taxon>Bacilli</taxon>
        <taxon>Bacillales</taxon>
        <taxon>Paenibacillaceae</taxon>
        <taxon>Ferviditalea</taxon>
    </lineage>
</organism>
<keyword evidence="3 5" id="KW-0949">S-adenosyl-L-methionine</keyword>
<evidence type="ECO:0000259" key="6">
    <source>
        <dbReference type="Pfam" id="PF05175"/>
    </source>
</evidence>
<dbReference type="InterPro" id="IPR002052">
    <property type="entry name" value="DNA_methylase_N6_adenine_CS"/>
</dbReference>
<evidence type="ECO:0000256" key="1">
    <source>
        <dbReference type="ARBA" id="ARBA00022603"/>
    </source>
</evidence>
<evidence type="ECO:0000313" key="8">
    <source>
        <dbReference type="EMBL" id="MEB3102533.1"/>
    </source>
</evidence>
<feature type="domain" description="Release factor glutamine methyltransferase N-terminal" evidence="7">
    <location>
        <begin position="11"/>
        <end position="80"/>
    </location>
</feature>
<dbReference type="CDD" id="cd02440">
    <property type="entry name" value="AdoMet_MTases"/>
    <property type="match status" value="1"/>
</dbReference>
<comment type="function">
    <text evidence="5">Methylates the class 1 translation termination release factors RF1/PrfA and RF2/PrfB on the glutamine residue of the universally conserved GGQ motif.</text>
</comment>
<evidence type="ECO:0000259" key="7">
    <source>
        <dbReference type="Pfam" id="PF17827"/>
    </source>
</evidence>
<evidence type="ECO:0000256" key="2">
    <source>
        <dbReference type="ARBA" id="ARBA00022679"/>
    </source>
</evidence>
<evidence type="ECO:0000256" key="3">
    <source>
        <dbReference type="ARBA" id="ARBA00022691"/>
    </source>
</evidence>
<dbReference type="EC" id="2.1.1.297" evidence="5"/>
<dbReference type="Gene3D" id="1.10.8.10">
    <property type="entry name" value="DNA helicase RuvA subunit, C-terminal domain"/>
    <property type="match status" value="1"/>
</dbReference>
<dbReference type="PANTHER" id="PTHR18895">
    <property type="entry name" value="HEMK METHYLTRANSFERASE"/>
    <property type="match status" value="1"/>
</dbReference>
<gene>
    <name evidence="5 8" type="primary">prmC</name>
    <name evidence="8" type="ORF">VF724_12755</name>
</gene>
<feature type="binding site" evidence="5">
    <location>
        <position position="153"/>
    </location>
    <ligand>
        <name>S-adenosyl-L-methionine</name>
        <dbReference type="ChEBI" id="CHEBI:59789"/>
    </ligand>
</feature>